<reference evidence="5" key="1">
    <citation type="submission" date="2025-08" db="UniProtKB">
        <authorList>
            <consortium name="Ensembl"/>
        </authorList>
    </citation>
    <scope>IDENTIFICATION</scope>
</reference>
<keyword evidence="2" id="KW-0862">Zinc</keyword>
<sequence length="151" mass="16984">YLVCPFSHLLGGILFFHLHVPLLSSFPAGCVWMDPTDLFTPVDIRVPVTSLQTYKAFLRTEDISYSVTVKDLQVKLDNFLSWLRKESSSAFLTFQDMVAKNPNLVSKIVIGQSYQARPLNVLKVIMQSIIVPSVLSPSPIYYPPLRPVRSG</sequence>
<accession>A0A673ZWB0</accession>
<feature type="chain" id="PRO_5025652778" description="Carboxypeptidase activation peptide domain-containing protein" evidence="3">
    <location>
        <begin position="26"/>
        <end position="151"/>
    </location>
</feature>
<dbReference type="GeneTree" id="ENSGT00940000158082"/>
<dbReference type="Pfam" id="PF02244">
    <property type="entry name" value="Propep_M14"/>
    <property type="match status" value="1"/>
</dbReference>
<keyword evidence="6" id="KW-1185">Reference proteome</keyword>
<reference evidence="5" key="2">
    <citation type="submission" date="2025-09" db="UniProtKB">
        <authorList>
            <consortium name="Ensembl"/>
        </authorList>
    </citation>
    <scope>IDENTIFICATION</scope>
</reference>
<keyword evidence="1" id="KW-0479">Metal-binding</keyword>
<keyword evidence="3" id="KW-0732">Signal</keyword>
<evidence type="ECO:0000259" key="4">
    <source>
        <dbReference type="Pfam" id="PF02244"/>
    </source>
</evidence>
<evidence type="ECO:0000256" key="2">
    <source>
        <dbReference type="ARBA" id="ARBA00022833"/>
    </source>
</evidence>
<evidence type="ECO:0000256" key="3">
    <source>
        <dbReference type="SAM" id="SignalP"/>
    </source>
</evidence>
<protein>
    <recommendedName>
        <fullName evidence="4">Carboxypeptidase activation peptide domain-containing protein</fullName>
    </recommendedName>
</protein>
<dbReference type="Proteomes" id="UP000472277">
    <property type="component" value="Chromosome 17"/>
</dbReference>
<dbReference type="Ensembl" id="ENSSTUT00000052658.1">
    <property type="protein sequence ID" value="ENSSTUP00000050356.1"/>
    <property type="gene ID" value="ENSSTUG00000021293.1"/>
</dbReference>
<dbReference type="InterPro" id="IPR003146">
    <property type="entry name" value="M14A_act_pep"/>
</dbReference>
<dbReference type="InParanoid" id="A0A673ZWB0"/>
<dbReference type="Gene3D" id="3.30.70.340">
    <property type="entry name" value="Metallocarboxypeptidase-like"/>
    <property type="match status" value="1"/>
</dbReference>
<feature type="domain" description="Carboxypeptidase activation peptide" evidence="4">
    <location>
        <begin position="31"/>
        <end position="78"/>
    </location>
</feature>
<feature type="signal peptide" evidence="3">
    <location>
        <begin position="1"/>
        <end position="25"/>
    </location>
</feature>
<dbReference type="AlphaFoldDB" id="A0A673ZWB0"/>
<dbReference type="GO" id="GO:0046872">
    <property type="term" value="F:metal ion binding"/>
    <property type="evidence" value="ECO:0007669"/>
    <property type="project" value="UniProtKB-KW"/>
</dbReference>
<proteinExistence type="predicted"/>
<evidence type="ECO:0000313" key="5">
    <source>
        <dbReference type="Ensembl" id="ENSSTUP00000050356.1"/>
    </source>
</evidence>
<dbReference type="InterPro" id="IPR036990">
    <property type="entry name" value="M14A-like_propep"/>
</dbReference>
<evidence type="ECO:0000256" key="1">
    <source>
        <dbReference type="ARBA" id="ARBA00022723"/>
    </source>
</evidence>
<name>A0A673ZWB0_SALTR</name>
<dbReference type="SUPFAM" id="SSF54897">
    <property type="entry name" value="Protease propeptides/inhibitors"/>
    <property type="match status" value="1"/>
</dbReference>
<organism evidence="5 6">
    <name type="scientific">Salmo trutta</name>
    <name type="common">Brown trout</name>
    <dbReference type="NCBI Taxonomy" id="8032"/>
    <lineage>
        <taxon>Eukaryota</taxon>
        <taxon>Metazoa</taxon>
        <taxon>Chordata</taxon>
        <taxon>Craniata</taxon>
        <taxon>Vertebrata</taxon>
        <taxon>Euteleostomi</taxon>
        <taxon>Actinopterygii</taxon>
        <taxon>Neopterygii</taxon>
        <taxon>Teleostei</taxon>
        <taxon>Protacanthopterygii</taxon>
        <taxon>Salmoniformes</taxon>
        <taxon>Salmonidae</taxon>
        <taxon>Salmoninae</taxon>
        <taxon>Salmo</taxon>
    </lineage>
</organism>
<evidence type="ECO:0000313" key="6">
    <source>
        <dbReference type="Proteomes" id="UP000472277"/>
    </source>
</evidence>